<protein>
    <submittedName>
        <fullName evidence="2">Zinc-finger domain-containing protein</fullName>
    </submittedName>
</protein>
<dbReference type="AlphaFoldDB" id="A0A853FZ98"/>
<comment type="caution">
    <text evidence="2">The sequence shown here is derived from an EMBL/GenBank/DDBJ whole genome shotgun (WGS) entry which is preliminary data.</text>
</comment>
<evidence type="ECO:0000313" key="3">
    <source>
        <dbReference type="Proteomes" id="UP000559809"/>
    </source>
</evidence>
<dbReference type="Pfam" id="PF10276">
    <property type="entry name" value="zf-CHCC"/>
    <property type="match status" value="1"/>
</dbReference>
<dbReference type="InterPro" id="IPR019401">
    <property type="entry name" value="Znf_CHCC"/>
</dbReference>
<organism evidence="2 3">
    <name type="scientific">Parapusillimonas granuli</name>
    <dbReference type="NCBI Taxonomy" id="380911"/>
    <lineage>
        <taxon>Bacteria</taxon>
        <taxon>Pseudomonadati</taxon>
        <taxon>Pseudomonadota</taxon>
        <taxon>Betaproteobacteria</taxon>
        <taxon>Burkholderiales</taxon>
        <taxon>Alcaligenaceae</taxon>
        <taxon>Parapusillimonas</taxon>
    </lineage>
</organism>
<dbReference type="RefSeq" id="WP_180154687.1">
    <property type="nucleotide sequence ID" value="NZ_JACCEM010000004.1"/>
</dbReference>
<dbReference type="Proteomes" id="UP000559809">
    <property type="component" value="Unassembled WGS sequence"/>
</dbReference>
<evidence type="ECO:0000259" key="1">
    <source>
        <dbReference type="Pfam" id="PF10276"/>
    </source>
</evidence>
<dbReference type="EMBL" id="JACCEM010000004">
    <property type="protein sequence ID" value="NYT49389.1"/>
    <property type="molecule type" value="Genomic_DNA"/>
</dbReference>
<dbReference type="GO" id="GO:0008270">
    <property type="term" value="F:zinc ion binding"/>
    <property type="evidence" value="ECO:0007669"/>
    <property type="project" value="UniProtKB-KW"/>
</dbReference>
<accession>A0A853FZ98</accession>
<name>A0A853FZ98_9BURK</name>
<keyword evidence="3" id="KW-1185">Reference proteome</keyword>
<feature type="domain" description="Zinc finger CHCC-type" evidence="1">
    <location>
        <begin position="23"/>
        <end position="58"/>
    </location>
</feature>
<proteinExistence type="predicted"/>
<evidence type="ECO:0000313" key="2">
    <source>
        <dbReference type="EMBL" id="NYT49389.1"/>
    </source>
</evidence>
<sequence length="70" mass="7788">MSSPAPVTPKDETIYVEAKDLPVYCPGPHAPLWSMHPRVYIEVVKTGRALCPYCSAAYQLKEGEKVHGHH</sequence>
<keyword evidence="2" id="KW-0479">Metal-binding</keyword>
<gene>
    <name evidence="2" type="ORF">H0A72_08725</name>
</gene>
<reference evidence="2 3" key="1">
    <citation type="submission" date="2020-07" db="EMBL/GenBank/DDBJ databases">
        <title>Taxonomic revisions and descriptions of new bacterial species based on genomic comparisons in the high-G+C-content subgroup of the family Alcaligenaceae.</title>
        <authorList>
            <person name="Szabo A."/>
            <person name="Felfoldi T."/>
        </authorList>
    </citation>
    <scope>NUCLEOTIDE SEQUENCE [LARGE SCALE GENOMIC DNA]</scope>
    <source>
        <strain evidence="2 3">LMG 24012</strain>
    </source>
</reference>
<keyword evidence="2" id="KW-0863">Zinc-finger</keyword>
<dbReference type="Gene3D" id="2.60.260.40">
    <property type="entry name" value="q5lls5 like domains"/>
    <property type="match status" value="1"/>
</dbReference>
<keyword evidence="2" id="KW-0862">Zinc</keyword>